<dbReference type="Pfam" id="PF00141">
    <property type="entry name" value="peroxidase"/>
    <property type="match status" value="1"/>
</dbReference>
<reference evidence="17" key="2">
    <citation type="journal article" date="2015" name="Data Brief">
        <title>Shoot transcriptome of the giant reed, Arundo donax.</title>
        <authorList>
            <person name="Barrero R.A."/>
            <person name="Guerrero F.D."/>
            <person name="Moolhuijzen P."/>
            <person name="Goolsby J.A."/>
            <person name="Tidwell J."/>
            <person name="Bellgard S.E."/>
            <person name="Bellgard M.I."/>
        </authorList>
    </citation>
    <scope>NUCLEOTIDE SEQUENCE</scope>
    <source>
        <tissue evidence="17">Shoot tissue taken approximately 20 cm above the soil surface</tissue>
    </source>
</reference>
<dbReference type="PRINTS" id="PR00458">
    <property type="entry name" value="PEROXIDASE"/>
</dbReference>
<dbReference type="EMBL" id="GBRH01202937">
    <property type="protein sequence ID" value="JAD94958.1"/>
    <property type="molecule type" value="Transcribed_RNA"/>
</dbReference>
<feature type="domain" description="Plant heme peroxidase family profile" evidence="16">
    <location>
        <begin position="35"/>
        <end position="151"/>
    </location>
</feature>
<evidence type="ECO:0000256" key="8">
    <source>
        <dbReference type="ARBA" id="ARBA00023002"/>
    </source>
</evidence>
<evidence type="ECO:0000256" key="6">
    <source>
        <dbReference type="ARBA" id="ARBA00022723"/>
    </source>
</evidence>
<dbReference type="Gene3D" id="1.10.520.10">
    <property type="match status" value="1"/>
</dbReference>
<feature type="site" description="Transition state stabilizer" evidence="13">
    <location>
        <position position="72"/>
    </location>
</feature>
<dbReference type="PROSITE" id="PS50873">
    <property type="entry name" value="PEROXIDASE_4"/>
    <property type="match status" value="1"/>
</dbReference>
<feature type="binding site" evidence="12">
    <location>
        <position position="84"/>
    </location>
    <ligand>
        <name>Ca(2+)</name>
        <dbReference type="ChEBI" id="CHEBI:29108"/>
        <label>1</label>
    </ligand>
</feature>
<dbReference type="InterPro" id="IPR002016">
    <property type="entry name" value="Haem_peroxidase"/>
</dbReference>
<keyword evidence="10" id="KW-0376">Hydrogen peroxide</keyword>
<feature type="disulfide bond" evidence="14">
    <location>
        <begin position="45"/>
        <end position="130"/>
    </location>
</feature>
<comment type="cofactor">
    <cofactor evidence="2">
        <name>heme b</name>
        <dbReference type="ChEBI" id="CHEBI:60344"/>
    </cofactor>
</comment>
<keyword evidence="6 12" id="KW-0479">Metal-binding</keyword>
<keyword evidence="14" id="KW-1015">Disulfide bond</keyword>
<comment type="catalytic activity">
    <reaction evidence="1">
        <text>2 a phenolic donor + H2O2 = 2 a phenolic radical donor + 2 H2O</text>
        <dbReference type="Rhea" id="RHEA:56136"/>
        <dbReference type="ChEBI" id="CHEBI:15377"/>
        <dbReference type="ChEBI" id="CHEBI:16240"/>
        <dbReference type="ChEBI" id="CHEBI:139520"/>
        <dbReference type="ChEBI" id="CHEBI:139521"/>
        <dbReference type="EC" id="1.11.1.7"/>
    </reaction>
</comment>
<dbReference type="AlphaFoldDB" id="A0A0A9E7F1"/>
<comment type="subcellular location">
    <subcellularLocation>
        <location evidence="3">Secreted</location>
    </subcellularLocation>
</comment>
<evidence type="ECO:0000259" key="16">
    <source>
        <dbReference type="PROSITE" id="PS50873"/>
    </source>
</evidence>
<evidence type="ECO:0000256" key="2">
    <source>
        <dbReference type="ARBA" id="ARBA00001970"/>
    </source>
</evidence>
<dbReference type="PANTHER" id="PTHR31388:SF220">
    <property type="entry name" value="PEROXIDASE"/>
    <property type="match status" value="1"/>
</dbReference>
<evidence type="ECO:0000256" key="14">
    <source>
        <dbReference type="PIRSR" id="PIRSR600823-5"/>
    </source>
</evidence>
<reference evidence="17" key="1">
    <citation type="submission" date="2014-09" db="EMBL/GenBank/DDBJ databases">
        <authorList>
            <person name="Magalhaes I.L.F."/>
            <person name="Oliveira U."/>
            <person name="Santos F.R."/>
            <person name="Vidigal T.H.D.A."/>
            <person name="Brescovit A.D."/>
            <person name="Santos A.J."/>
        </authorList>
    </citation>
    <scope>NUCLEOTIDE SEQUENCE</scope>
    <source>
        <tissue evidence="17">Shoot tissue taken approximately 20 cm above the soil surface</tissue>
    </source>
</reference>
<dbReference type="GO" id="GO:0042744">
    <property type="term" value="P:hydrogen peroxide catabolic process"/>
    <property type="evidence" value="ECO:0007669"/>
    <property type="project" value="UniProtKB-KW"/>
</dbReference>
<evidence type="ECO:0000256" key="10">
    <source>
        <dbReference type="ARBA" id="ARBA00023324"/>
    </source>
</evidence>
<keyword evidence="7 12" id="KW-0106">Calcium</keyword>
<dbReference type="GO" id="GO:0006979">
    <property type="term" value="P:response to oxidative stress"/>
    <property type="evidence" value="ECO:0007669"/>
    <property type="project" value="InterPro"/>
</dbReference>
<protein>
    <recommendedName>
        <fullName evidence="16">Plant heme peroxidase family profile domain-containing protein</fullName>
    </recommendedName>
</protein>
<feature type="binding site" evidence="12">
    <location>
        <position position="82"/>
    </location>
    <ligand>
        <name>Ca(2+)</name>
        <dbReference type="ChEBI" id="CHEBI:29108"/>
        <label>1</label>
    </ligand>
</feature>
<dbReference type="SUPFAM" id="SSF48113">
    <property type="entry name" value="Heme-dependent peroxidases"/>
    <property type="match status" value="1"/>
</dbReference>
<evidence type="ECO:0000256" key="3">
    <source>
        <dbReference type="ARBA" id="ARBA00004613"/>
    </source>
</evidence>
<dbReference type="InterPro" id="IPR000823">
    <property type="entry name" value="Peroxidase_pln"/>
</dbReference>
<dbReference type="PROSITE" id="PS00436">
    <property type="entry name" value="PEROXIDASE_2"/>
    <property type="match status" value="1"/>
</dbReference>
<dbReference type="InterPro" id="IPR010255">
    <property type="entry name" value="Haem_peroxidase_sf"/>
</dbReference>
<accession>A0A0A9E7F1</accession>
<feature type="binding site" evidence="12">
    <location>
        <position position="86"/>
    </location>
    <ligand>
        <name>Ca(2+)</name>
        <dbReference type="ChEBI" id="CHEBI:29108"/>
        <label>1</label>
    </ligand>
</feature>
<feature type="binding site" evidence="12">
    <location>
        <position position="98"/>
    </location>
    <ligand>
        <name>Ca(2+)</name>
        <dbReference type="ChEBI" id="CHEBI:29108"/>
        <label>1</label>
    </ligand>
</feature>
<comment type="similarity">
    <text evidence="15">Belongs to the peroxidase family.</text>
</comment>
<feature type="binding site" evidence="12">
    <location>
        <position position="77"/>
    </location>
    <ligand>
        <name>Ca(2+)</name>
        <dbReference type="ChEBI" id="CHEBI:29108"/>
        <label>1</label>
    </ligand>
</feature>
<dbReference type="GO" id="GO:0046872">
    <property type="term" value="F:metal ion binding"/>
    <property type="evidence" value="ECO:0007669"/>
    <property type="project" value="UniProtKB-KW"/>
</dbReference>
<dbReference type="PRINTS" id="PR00461">
    <property type="entry name" value="PLPEROXIDASE"/>
</dbReference>
<evidence type="ECO:0000256" key="15">
    <source>
        <dbReference type="RuleBase" id="RU004241"/>
    </source>
</evidence>
<name>A0A0A9E7F1_ARUDO</name>
<dbReference type="GO" id="GO:0140825">
    <property type="term" value="F:lactoperoxidase activity"/>
    <property type="evidence" value="ECO:0007669"/>
    <property type="project" value="UniProtKB-EC"/>
</dbReference>
<organism evidence="17">
    <name type="scientific">Arundo donax</name>
    <name type="common">Giant reed</name>
    <name type="synonym">Donax arundinaceus</name>
    <dbReference type="NCBI Taxonomy" id="35708"/>
    <lineage>
        <taxon>Eukaryota</taxon>
        <taxon>Viridiplantae</taxon>
        <taxon>Streptophyta</taxon>
        <taxon>Embryophyta</taxon>
        <taxon>Tracheophyta</taxon>
        <taxon>Spermatophyta</taxon>
        <taxon>Magnoliopsida</taxon>
        <taxon>Liliopsida</taxon>
        <taxon>Poales</taxon>
        <taxon>Poaceae</taxon>
        <taxon>PACMAD clade</taxon>
        <taxon>Arundinoideae</taxon>
        <taxon>Arundineae</taxon>
        <taxon>Arundo</taxon>
    </lineage>
</organism>
<evidence type="ECO:0000256" key="13">
    <source>
        <dbReference type="PIRSR" id="PIRSR600823-4"/>
    </source>
</evidence>
<evidence type="ECO:0000256" key="9">
    <source>
        <dbReference type="ARBA" id="ARBA00023004"/>
    </source>
</evidence>
<dbReference type="PANTHER" id="PTHR31388">
    <property type="entry name" value="PEROXIDASE 72-RELATED"/>
    <property type="match status" value="1"/>
</dbReference>
<feature type="active site" description="Proton acceptor" evidence="11">
    <location>
        <position position="76"/>
    </location>
</feature>
<feature type="disulfide bond" evidence="14">
    <location>
        <begin position="78"/>
        <end position="83"/>
    </location>
</feature>
<keyword evidence="9" id="KW-0408">Iron</keyword>
<evidence type="ECO:0000256" key="4">
    <source>
        <dbReference type="ARBA" id="ARBA00022559"/>
    </source>
</evidence>
<evidence type="ECO:0000256" key="7">
    <source>
        <dbReference type="ARBA" id="ARBA00022837"/>
    </source>
</evidence>
<sequence>MAVVFPTLRARPPLPLASAVVVLLVGSLARGTGAQLSAGFYSASCPTVHSVVRQVMSQAVMNDTRSGAAILRLFFHDCFVNGCDASLLLDDTPATPGEKGAGPSAGPNAGGSTFGFDLIDTIKTQVESACPATVSCADILALAARDAVNLVRPSCFSALALCAAKLHVSNNARMET</sequence>
<dbReference type="GO" id="GO:0005576">
    <property type="term" value="C:extracellular region"/>
    <property type="evidence" value="ECO:0007669"/>
    <property type="project" value="UniProtKB-SubCell"/>
</dbReference>
<keyword evidence="4" id="KW-0575">Peroxidase</keyword>
<proteinExistence type="inferred from homology"/>
<keyword evidence="8" id="KW-0560">Oxidoreductase</keyword>
<evidence type="ECO:0000256" key="1">
    <source>
        <dbReference type="ARBA" id="ARBA00000189"/>
    </source>
</evidence>
<evidence type="ECO:0000256" key="5">
    <source>
        <dbReference type="ARBA" id="ARBA00022617"/>
    </source>
</evidence>
<evidence type="ECO:0000256" key="11">
    <source>
        <dbReference type="PIRSR" id="PIRSR600823-1"/>
    </source>
</evidence>
<keyword evidence="5" id="KW-0349">Heme</keyword>
<comment type="cofactor">
    <cofactor evidence="12">
        <name>Ca(2+)</name>
        <dbReference type="ChEBI" id="CHEBI:29108"/>
    </cofactor>
    <text evidence="12">Binds 2 calcium ions per subunit.</text>
</comment>
<dbReference type="GO" id="GO:0020037">
    <property type="term" value="F:heme binding"/>
    <property type="evidence" value="ECO:0007669"/>
    <property type="project" value="InterPro"/>
</dbReference>
<evidence type="ECO:0000313" key="17">
    <source>
        <dbReference type="EMBL" id="JAD94958.1"/>
    </source>
</evidence>
<evidence type="ECO:0000256" key="12">
    <source>
        <dbReference type="PIRSR" id="PIRSR600823-3"/>
    </source>
</evidence>
<feature type="binding site" evidence="12">
    <location>
        <position position="80"/>
    </location>
    <ligand>
        <name>Ca(2+)</name>
        <dbReference type="ChEBI" id="CHEBI:29108"/>
        <label>1</label>
    </ligand>
</feature>
<dbReference type="InterPro" id="IPR019794">
    <property type="entry name" value="Peroxidases_AS"/>
</dbReference>